<dbReference type="InterPro" id="IPR011650">
    <property type="entry name" value="Peptidase_M20_dimer"/>
</dbReference>
<dbReference type="Gene3D" id="3.40.630.10">
    <property type="entry name" value="Zn peptidases"/>
    <property type="match status" value="1"/>
</dbReference>
<evidence type="ECO:0000313" key="2">
    <source>
        <dbReference type="EMBL" id="MDR7356058.1"/>
    </source>
</evidence>
<reference evidence="2 3" key="1">
    <citation type="submission" date="2023-07" db="EMBL/GenBank/DDBJ databases">
        <title>Sequencing the genomes of 1000 actinobacteria strains.</title>
        <authorList>
            <person name="Klenk H.-P."/>
        </authorList>
    </citation>
    <scope>NUCLEOTIDE SEQUENCE [LARGE SCALE GENOMIC DNA]</scope>
    <source>
        <strain evidence="2 3">DSM 44508</strain>
    </source>
</reference>
<dbReference type="PANTHER" id="PTHR11014">
    <property type="entry name" value="PEPTIDASE M20 FAMILY MEMBER"/>
    <property type="match status" value="1"/>
</dbReference>
<dbReference type="NCBIfam" id="TIGR01891">
    <property type="entry name" value="amidohydrolases"/>
    <property type="match status" value="1"/>
</dbReference>
<dbReference type="Gene3D" id="3.30.70.360">
    <property type="match status" value="1"/>
</dbReference>
<keyword evidence="2" id="KW-0378">Hydrolase</keyword>
<comment type="caution">
    <text evidence="2">The sequence shown here is derived from an EMBL/GenBank/DDBJ whole genome shotgun (WGS) entry which is preliminary data.</text>
</comment>
<keyword evidence="3" id="KW-1185">Reference proteome</keyword>
<evidence type="ECO:0000259" key="1">
    <source>
        <dbReference type="Pfam" id="PF07687"/>
    </source>
</evidence>
<dbReference type="PANTHER" id="PTHR11014:SF63">
    <property type="entry name" value="METALLOPEPTIDASE, PUTATIVE (AFU_ORTHOLOGUE AFUA_6G09600)-RELATED"/>
    <property type="match status" value="1"/>
</dbReference>
<dbReference type="Pfam" id="PF07687">
    <property type="entry name" value="M20_dimer"/>
    <property type="match status" value="1"/>
</dbReference>
<sequence length="425" mass="45809">MNLTSSNKPSPADFKATSFLDEQVLSCADYPKLEAFYQDLHTHPELSGEEQMTAEKILAELRTLDATIHTGIGGHGIVAVFRNGEGTTALMRADFDALPVEEETGVAFTSTVPGKMHACGHDMHTTMLVGLCRIFDRNRHLWRGTFIALFQPAEETLQGARSMVEDGLAKLIPTPDVCFAQHIVAGRAGDVISTAGATLTGTDSVEIIVYGKSAHGSMPHTAQDPTFAAAAIIQRFQGIVGRELAPGDFGVISVGMVEAGHSHNTIPGQARIVANLRVYSEKNRELLRSAIERVVNAEAAASGLTSPPSIRYFNHAPVTENAHEVFNTIRPLFDAHFGPRSRTSSGETASEDFSLIPTAFNSPYFYWFIGATPAHLWDHAQSTGTVASTIPVNHMSTFLPDFFPTLYSGLRASALAVGHYLSASV</sequence>
<dbReference type="PIRSF" id="PIRSF005962">
    <property type="entry name" value="Pept_M20D_amidohydro"/>
    <property type="match status" value="1"/>
</dbReference>
<gene>
    <name evidence="2" type="ORF">J2S37_002596</name>
</gene>
<proteinExistence type="predicted"/>
<dbReference type="Proteomes" id="UP001183619">
    <property type="component" value="Unassembled WGS sequence"/>
</dbReference>
<organism evidence="2 3">
    <name type="scientific">Corynebacterium felinum</name>
    <dbReference type="NCBI Taxonomy" id="131318"/>
    <lineage>
        <taxon>Bacteria</taxon>
        <taxon>Bacillati</taxon>
        <taxon>Actinomycetota</taxon>
        <taxon>Actinomycetes</taxon>
        <taxon>Mycobacteriales</taxon>
        <taxon>Corynebacteriaceae</taxon>
        <taxon>Corynebacterium</taxon>
    </lineage>
</organism>
<protein>
    <submittedName>
        <fullName evidence="2">Hippurate hydrolase</fullName>
        <ecNumber evidence="2">3.5.1.32</ecNumber>
    </submittedName>
</protein>
<dbReference type="Pfam" id="PF01546">
    <property type="entry name" value="Peptidase_M20"/>
    <property type="match status" value="1"/>
</dbReference>
<dbReference type="InterPro" id="IPR017439">
    <property type="entry name" value="Amidohydrolase"/>
</dbReference>
<dbReference type="EMBL" id="JAVDYF010000001">
    <property type="protein sequence ID" value="MDR7356058.1"/>
    <property type="molecule type" value="Genomic_DNA"/>
</dbReference>
<evidence type="ECO:0000313" key="3">
    <source>
        <dbReference type="Proteomes" id="UP001183619"/>
    </source>
</evidence>
<dbReference type="GO" id="GO:0047980">
    <property type="term" value="F:hippurate hydrolase activity"/>
    <property type="evidence" value="ECO:0007669"/>
    <property type="project" value="UniProtKB-EC"/>
</dbReference>
<feature type="domain" description="Peptidase M20 dimerisation" evidence="1">
    <location>
        <begin position="201"/>
        <end position="300"/>
    </location>
</feature>
<accession>A0ABU2BBT3</accession>
<dbReference type="SUPFAM" id="SSF55031">
    <property type="entry name" value="Bacterial exopeptidase dimerisation domain"/>
    <property type="match status" value="1"/>
</dbReference>
<dbReference type="InterPro" id="IPR036264">
    <property type="entry name" value="Bact_exopeptidase_dim_dom"/>
</dbReference>
<dbReference type="SUPFAM" id="SSF53187">
    <property type="entry name" value="Zn-dependent exopeptidases"/>
    <property type="match status" value="1"/>
</dbReference>
<dbReference type="EC" id="3.5.1.32" evidence="2"/>
<name>A0ABU2BBT3_9CORY</name>
<dbReference type="InterPro" id="IPR002933">
    <property type="entry name" value="Peptidase_M20"/>
</dbReference>
<dbReference type="RefSeq" id="WP_277103487.1">
    <property type="nucleotide sequence ID" value="NZ_BAAAJS010000069.1"/>
</dbReference>